<feature type="transmembrane region" description="Helical" evidence="1">
    <location>
        <begin position="134"/>
        <end position="153"/>
    </location>
</feature>
<reference evidence="2" key="1">
    <citation type="submission" date="2020-11" db="EMBL/GenBank/DDBJ databases">
        <authorList>
            <consortium name="DOE Joint Genome Institute"/>
            <person name="Ahrendt S."/>
            <person name="Riley R."/>
            <person name="Andreopoulos W."/>
            <person name="Labutti K."/>
            <person name="Pangilinan J."/>
            <person name="Ruiz-Duenas F.J."/>
            <person name="Barrasa J.M."/>
            <person name="Sanchez-Garcia M."/>
            <person name="Camarero S."/>
            <person name="Miyauchi S."/>
            <person name="Serrano A."/>
            <person name="Linde D."/>
            <person name="Babiker R."/>
            <person name="Drula E."/>
            <person name="Ayuso-Fernandez I."/>
            <person name="Pacheco R."/>
            <person name="Padilla G."/>
            <person name="Ferreira P."/>
            <person name="Barriuso J."/>
            <person name="Kellner H."/>
            <person name="Castanera R."/>
            <person name="Alfaro M."/>
            <person name="Ramirez L."/>
            <person name="Pisabarro A.G."/>
            <person name="Kuo A."/>
            <person name="Tritt A."/>
            <person name="Lipzen A."/>
            <person name="He G."/>
            <person name="Yan M."/>
            <person name="Ng V."/>
            <person name="Cullen D."/>
            <person name="Martin F."/>
            <person name="Rosso M.-N."/>
            <person name="Henrissat B."/>
            <person name="Hibbett D."/>
            <person name="Martinez A.T."/>
            <person name="Grigoriev I.V."/>
        </authorList>
    </citation>
    <scope>NUCLEOTIDE SEQUENCE</scope>
    <source>
        <strain evidence="2">CIRM-BRFM 674</strain>
    </source>
</reference>
<keyword evidence="1" id="KW-0472">Membrane</keyword>
<proteinExistence type="predicted"/>
<dbReference type="Proteomes" id="UP000807469">
    <property type="component" value="Unassembled WGS sequence"/>
</dbReference>
<feature type="transmembrane region" description="Helical" evidence="1">
    <location>
        <begin position="203"/>
        <end position="225"/>
    </location>
</feature>
<accession>A0A9P5Z495</accession>
<gene>
    <name evidence="2" type="ORF">BDN70DRAFT_616202</name>
</gene>
<dbReference type="AlphaFoldDB" id="A0A9P5Z495"/>
<keyword evidence="1" id="KW-0812">Transmembrane</keyword>
<dbReference type="EMBL" id="MU155195">
    <property type="protein sequence ID" value="KAF9480388.1"/>
    <property type="molecule type" value="Genomic_DNA"/>
</dbReference>
<sequence>MRTITQPLARSSSPQSAQSTCGLRTLASNPSGTLRSFISTFCLFSIAFTPPLVHCIHPNLPYRVSHVHSPPPIQRSSLRGDPYRKHFLVVITHLSHRPDPRHSTCSIDHAFCFLSLNLFFSKTQRINPSAPKSIIQYIINAYFLSSFAFAFVLRLSPFVLDPHSLVILVHSKSQYIIITDPIIPHTYSTVTRSNILRSRLSRFSFFVFGIHLDFASPATCFVLLFSRPRRRALYHSVGIHLTPSVHTQLI</sequence>
<evidence type="ECO:0000256" key="1">
    <source>
        <dbReference type="SAM" id="Phobius"/>
    </source>
</evidence>
<comment type="caution">
    <text evidence="2">The sequence shown here is derived from an EMBL/GenBank/DDBJ whole genome shotgun (WGS) entry which is preliminary data.</text>
</comment>
<evidence type="ECO:0000313" key="3">
    <source>
        <dbReference type="Proteomes" id="UP000807469"/>
    </source>
</evidence>
<name>A0A9P5Z495_9AGAR</name>
<protein>
    <submittedName>
        <fullName evidence="2">Uncharacterized protein</fullName>
    </submittedName>
</protein>
<keyword evidence="1" id="KW-1133">Transmembrane helix</keyword>
<keyword evidence="3" id="KW-1185">Reference proteome</keyword>
<evidence type="ECO:0000313" key="2">
    <source>
        <dbReference type="EMBL" id="KAF9480388.1"/>
    </source>
</evidence>
<organism evidence="2 3">
    <name type="scientific">Pholiota conissans</name>
    <dbReference type="NCBI Taxonomy" id="109636"/>
    <lineage>
        <taxon>Eukaryota</taxon>
        <taxon>Fungi</taxon>
        <taxon>Dikarya</taxon>
        <taxon>Basidiomycota</taxon>
        <taxon>Agaricomycotina</taxon>
        <taxon>Agaricomycetes</taxon>
        <taxon>Agaricomycetidae</taxon>
        <taxon>Agaricales</taxon>
        <taxon>Agaricineae</taxon>
        <taxon>Strophariaceae</taxon>
        <taxon>Pholiota</taxon>
    </lineage>
</organism>